<dbReference type="InterPro" id="IPR021765">
    <property type="entry name" value="UstYa-like"/>
</dbReference>
<dbReference type="GO" id="GO:0043386">
    <property type="term" value="P:mycotoxin biosynthetic process"/>
    <property type="evidence" value="ECO:0007669"/>
    <property type="project" value="InterPro"/>
</dbReference>
<accession>J4ICJ9</accession>
<evidence type="ECO:0000256" key="1">
    <source>
        <dbReference type="ARBA" id="ARBA00004685"/>
    </source>
</evidence>
<dbReference type="PANTHER" id="PTHR33365">
    <property type="entry name" value="YALI0B05434P"/>
    <property type="match status" value="1"/>
</dbReference>
<dbReference type="InParanoid" id="J4ICJ9"/>
<keyword evidence="5" id="KW-1185">Reference proteome</keyword>
<keyword evidence="2" id="KW-0560">Oxidoreductase</keyword>
<organism evidence="4 5">
    <name type="scientific">Fibroporia radiculosa</name>
    <dbReference type="NCBI Taxonomy" id="599839"/>
    <lineage>
        <taxon>Eukaryota</taxon>
        <taxon>Fungi</taxon>
        <taxon>Dikarya</taxon>
        <taxon>Basidiomycota</taxon>
        <taxon>Agaricomycotina</taxon>
        <taxon>Agaricomycetes</taxon>
        <taxon>Polyporales</taxon>
        <taxon>Fibroporiaceae</taxon>
        <taxon>Fibroporia</taxon>
    </lineage>
</organism>
<dbReference type="HOGENOM" id="CLU_042941_8_3_1"/>
<evidence type="ECO:0000313" key="4">
    <source>
        <dbReference type="EMBL" id="CCM06541.1"/>
    </source>
</evidence>
<comment type="similarity">
    <text evidence="3">Belongs to the ustYa family.</text>
</comment>
<dbReference type="EMBL" id="HE797382">
    <property type="protein sequence ID" value="CCM06541.1"/>
    <property type="molecule type" value="Genomic_DNA"/>
</dbReference>
<reference evidence="4 5" key="1">
    <citation type="journal article" date="2012" name="Appl. Environ. Microbiol.">
        <title>Short-read sequencing for genomic analysis of the brown rot fungus Fibroporia radiculosa.</title>
        <authorList>
            <person name="Tang J.D."/>
            <person name="Perkins A.D."/>
            <person name="Sonstegard T.S."/>
            <person name="Schroeder S.G."/>
            <person name="Burgess S.C."/>
            <person name="Diehl S.V."/>
        </authorList>
    </citation>
    <scope>NUCLEOTIDE SEQUENCE [LARGE SCALE GENOMIC DNA]</scope>
    <source>
        <strain evidence="4 5">TFFH 294</strain>
    </source>
</reference>
<evidence type="ECO:0000313" key="5">
    <source>
        <dbReference type="Proteomes" id="UP000006352"/>
    </source>
</evidence>
<name>J4ICJ9_9APHY</name>
<dbReference type="Pfam" id="PF11807">
    <property type="entry name" value="UstYa"/>
    <property type="match status" value="1"/>
</dbReference>
<protein>
    <submittedName>
        <fullName evidence="4">Uncharacterized protein</fullName>
    </submittedName>
</protein>
<sequence>MVLLIRFIKSHLQGYYGTDYPQTWPLPPLESVHMTLENTVHCTEDSPIRSAEWNRTLPRGGGMLHLGDDMRTFSISMFHQLRCLNIIQASIAESQNHIGRMPTSLDLHCMNYIRQMILCRSSLRLESVRSVKEKSGNTVSDVTHTCRDWSAVFAAAEENYDIFLTHSPASRSDT</sequence>
<proteinExistence type="inferred from homology"/>
<dbReference type="OrthoDB" id="3687641at2759"/>
<dbReference type="Proteomes" id="UP000006352">
    <property type="component" value="Unassembled WGS sequence"/>
</dbReference>
<dbReference type="PANTHER" id="PTHR33365:SF11">
    <property type="entry name" value="TAT PATHWAY SIGNAL SEQUENCE"/>
    <property type="match status" value="1"/>
</dbReference>
<evidence type="ECO:0000256" key="3">
    <source>
        <dbReference type="ARBA" id="ARBA00035112"/>
    </source>
</evidence>
<comment type="pathway">
    <text evidence="1">Mycotoxin biosynthesis.</text>
</comment>
<dbReference type="AlphaFoldDB" id="J4ICJ9"/>
<dbReference type="GeneID" id="24101441"/>
<dbReference type="GO" id="GO:0016491">
    <property type="term" value="F:oxidoreductase activity"/>
    <property type="evidence" value="ECO:0007669"/>
    <property type="project" value="UniProtKB-KW"/>
</dbReference>
<dbReference type="RefSeq" id="XP_012185824.1">
    <property type="nucleotide sequence ID" value="XM_012330434.1"/>
</dbReference>
<evidence type="ECO:0000256" key="2">
    <source>
        <dbReference type="ARBA" id="ARBA00023002"/>
    </source>
</evidence>
<gene>
    <name evidence="4" type="ORF">FIBRA_08815</name>
</gene>